<evidence type="ECO:0000313" key="1">
    <source>
        <dbReference type="EMBL" id="KAK0730105.1"/>
    </source>
</evidence>
<dbReference type="AlphaFoldDB" id="A0AA40B9F9"/>
<dbReference type="EMBL" id="JAUKUA010000001">
    <property type="protein sequence ID" value="KAK0730105.1"/>
    <property type="molecule type" value="Genomic_DNA"/>
</dbReference>
<sequence length="140" mass="16197">MELSNTQLQQSLNDCHSRMYRIELKTGFGRWGANKESDDPTTDNYQALSRELGSLSCDFAIRDIVAKVIAIDAAFTLKELNRMSEYMAPERFRHLNSHVDVDYLKQRIEMIASKAEHLQVFTSLRERIQAQQNVLFNLIS</sequence>
<gene>
    <name evidence="1" type="ORF">B0H67DRAFT_23845</name>
</gene>
<keyword evidence="2" id="KW-1185">Reference proteome</keyword>
<reference evidence="1" key="1">
    <citation type="submission" date="2023-06" db="EMBL/GenBank/DDBJ databases">
        <title>Genome-scale phylogeny and comparative genomics of the fungal order Sordariales.</title>
        <authorList>
            <consortium name="Lawrence Berkeley National Laboratory"/>
            <person name="Hensen N."/>
            <person name="Bonometti L."/>
            <person name="Westerberg I."/>
            <person name="Brannstrom I.O."/>
            <person name="Guillou S."/>
            <person name="Cros-Aarteil S."/>
            <person name="Calhoun S."/>
            <person name="Haridas S."/>
            <person name="Kuo A."/>
            <person name="Mondo S."/>
            <person name="Pangilinan J."/>
            <person name="Riley R."/>
            <person name="Labutti K."/>
            <person name="Andreopoulos B."/>
            <person name="Lipzen A."/>
            <person name="Chen C."/>
            <person name="Yanf M."/>
            <person name="Daum C."/>
            <person name="Ng V."/>
            <person name="Clum A."/>
            <person name="Steindorff A."/>
            <person name="Ohm R."/>
            <person name="Martin F."/>
            <person name="Silar P."/>
            <person name="Natvig D."/>
            <person name="Lalanne C."/>
            <person name="Gautier V."/>
            <person name="Ament-Velasquez S.L."/>
            <person name="Kruys A."/>
            <person name="Hutchinson M.I."/>
            <person name="Powell A.J."/>
            <person name="Barry K."/>
            <person name="Miller A.N."/>
            <person name="Grigoriev I.V."/>
            <person name="Debuchy R."/>
            <person name="Gladieux P."/>
            <person name="Thoren M.H."/>
            <person name="Johannesson H."/>
        </authorList>
    </citation>
    <scope>NUCLEOTIDE SEQUENCE</scope>
    <source>
        <strain evidence="1">SMH4607-1</strain>
    </source>
</reference>
<dbReference type="Proteomes" id="UP001172102">
    <property type="component" value="Unassembled WGS sequence"/>
</dbReference>
<organism evidence="1 2">
    <name type="scientific">Lasiosphaeris hirsuta</name>
    <dbReference type="NCBI Taxonomy" id="260670"/>
    <lineage>
        <taxon>Eukaryota</taxon>
        <taxon>Fungi</taxon>
        <taxon>Dikarya</taxon>
        <taxon>Ascomycota</taxon>
        <taxon>Pezizomycotina</taxon>
        <taxon>Sordariomycetes</taxon>
        <taxon>Sordariomycetidae</taxon>
        <taxon>Sordariales</taxon>
        <taxon>Lasiosphaeriaceae</taxon>
        <taxon>Lasiosphaeris</taxon>
    </lineage>
</organism>
<comment type="caution">
    <text evidence="1">The sequence shown here is derived from an EMBL/GenBank/DDBJ whole genome shotgun (WGS) entry which is preliminary data.</text>
</comment>
<name>A0AA40B9F9_9PEZI</name>
<accession>A0AA40B9F9</accession>
<proteinExistence type="predicted"/>
<evidence type="ECO:0000313" key="2">
    <source>
        <dbReference type="Proteomes" id="UP001172102"/>
    </source>
</evidence>
<protein>
    <submittedName>
        <fullName evidence="1">Uncharacterized protein</fullName>
    </submittedName>
</protein>